<evidence type="ECO:0000259" key="1">
    <source>
        <dbReference type="Pfam" id="PF23415"/>
    </source>
</evidence>
<dbReference type="AlphaFoldDB" id="A0A8S3ZCA1"/>
<evidence type="ECO:0000313" key="2">
    <source>
        <dbReference type="EMBL" id="CAG5125848.1"/>
    </source>
</evidence>
<reference evidence="2" key="1">
    <citation type="submission" date="2021-04" db="EMBL/GenBank/DDBJ databases">
        <authorList>
            <consortium name="Molecular Ecology Group"/>
        </authorList>
    </citation>
    <scope>NUCLEOTIDE SEQUENCE</scope>
</reference>
<protein>
    <recommendedName>
        <fullName evidence="1">Microtubule-associated protein 1B/S N-terminal domain-containing protein</fullName>
    </recommendedName>
</protein>
<feature type="domain" description="Microtubule-associated protein 1B/S N-terminal" evidence="1">
    <location>
        <begin position="15"/>
        <end position="67"/>
    </location>
</feature>
<gene>
    <name evidence="2" type="ORF">CUNI_LOCUS11406</name>
</gene>
<evidence type="ECO:0000313" key="3">
    <source>
        <dbReference type="Proteomes" id="UP000678393"/>
    </source>
</evidence>
<feature type="non-terminal residue" evidence="2">
    <location>
        <position position="1"/>
    </location>
</feature>
<dbReference type="EMBL" id="CAJHNH020002188">
    <property type="protein sequence ID" value="CAG5125848.1"/>
    <property type="molecule type" value="Genomic_DNA"/>
</dbReference>
<dbReference type="OrthoDB" id="5371837at2759"/>
<dbReference type="Pfam" id="PF23415">
    <property type="entry name" value="MAPB1_N"/>
    <property type="match status" value="1"/>
</dbReference>
<dbReference type="InterPro" id="IPR056617">
    <property type="entry name" value="MAP1B/S_N"/>
</dbReference>
<proteinExistence type="predicted"/>
<accession>A0A8S3ZCA1</accession>
<keyword evidence="3" id="KW-1185">Reference proteome</keyword>
<sequence>MDPSVPGQLTPSATVLLIIGEPFSEEEKAHILEEITKGFHSWNVESTGININEELAQIASAASLEVEDAN</sequence>
<name>A0A8S3ZCA1_9EUPU</name>
<organism evidence="2 3">
    <name type="scientific">Candidula unifasciata</name>
    <dbReference type="NCBI Taxonomy" id="100452"/>
    <lineage>
        <taxon>Eukaryota</taxon>
        <taxon>Metazoa</taxon>
        <taxon>Spiralia</taxon>
        <taxon>Lophotrochozoa</taxon>
        <taxon>Mollusca</taxon>
        <taxon>Gastropoda</taxon>
        <taxon>Heterobranchia</taxon>
        <taxon>Euthyneura</taxon>
        <taxon>Panpulmonata</taxon>
        <taxon>Eupulmonata</taxon>
        <taxon>Stylommatophora</taxon>
        <taxon>Helicina</taxon>
        <taxon>Helicoidea</taxon>
        <taxon>Geomitridae</taxon>
        <taxon>Candidula</taxon>
    </lineage>
</organism>
<dbReference type="Proteomes" id="UP000678393">
    <property type="component" value="Unassembled WGS sequence"/>
</dbReference>
<comment type="caution">
    <text evidence="2">The sequence shown here is derived from an EMBL/GenBank/DDBJ whole genome shotgun (WGS) entry which is preliminary data.</text>
</comment>